<protein>
    <submittedName>
        <fullName evidence="7">Ribosomal RNA small subunit methyltransferase B</fullName>
        <ecNumber evidence="7">2.1.1.176</ecNumber>
    </submittedName>
</protein>
<dbReference type="InterPro" id="IPR049560">
    <property type="entry name" value="MeTrfase_RsmB-F_NOP2_cat"/>
</dbReference>
<sequence>MQVPGRVSAAIEVLADMETRKRPAAEALKDWGSTHRFAGSGDRAAIGNLVFDALRVRASSAYLMGEETPRALALRALVDLWGMTPDEVAGLCDGSRFAPEPLSAAETAGLKNALPADAPDPIKGNYPDWLAADFTRAFGEMAAEEGAALASRAPVDLRVNTLKADREKVLKALARHAPDATPFSPNGIRVAAGTGPSRSPHVEAEAGHGKGWFEVQDEGSQIASLIAGATPKAQVIDLCAGAGGKTLALAAAMGNTGQLYAYDSDRMRLRPIFERLKRAGARNVQVLDGGDPAVLAPLEGKMDLVLIDAPCTGSGTWRRRPDAKWRLSEANLETRLEEQQAVLEEGVPLVKPGGLLCYVTCSVLPRENEDQVAAFLESQPDFVPEPWRPAWDAAMPVVPPESAAHDNHLVMTPRTFGTDGFFVALLRRGA</sequence>
<dbReference type="GO" id="GO:0001510">
    <property type="term" value="P:RNA methylation"/>
    <property type="evidence" value="ECO:0007669"/>
    <property type="project" value="InterPro"/>
</dbReference>
<keyword evidence="8" id="KW-1185">Reference proteome</keyword>
<dbReference type="STRING" id="1177755.A7A08_02648"/>
<dbReference type="InterPro" id="IPR023267">
    <property type="entry name" value="RCMT"/>
</dbReference>
<dbReference type="Gene3D" id="3.30.70.1170">
    <property type="entry name" value="Sun protein, domain 3"/>
    <property type="match status" value="1"/>
</dbReference>
<dbReference type="Proteomes" id="UP000095087">
    <property type="component" value="Unassembled WGS sequence"/>
</dbReference>
<evidence type="ECO:0000256" key="4">
    <source>
        <dbReference type="ARBA" id="ARBA00022884"/>
    </source>
</evidence>
<dbReference type="PRINTS" id="PR02008">
    <property type="entry name" value="RCMTFAMILY"/>
</dbReference>
<dbReference type="InterPro" id="IPR029063">
    <property type="entry name" value="SAM-dependent_MTases_sf"/>
</dbReference>
<keyword evidence="2 5" id="KW-0808">Transferase</keyword>
<dbReference type="AlphaFoldDB" id="A0A1E2RWL5"/>
<keyword evidence="4 5" id="KW-0694">RNA-binding</keyword>
<dbReference type="Pfam" id="PF01189">
    <property type="entry name" value="Methyltr_RsmB-F"/>
    <property type="match status" value="1"/>
</dbReference>
<organism evidence="7 8">
    <name type="scientific">Methyloligella halotolerans</name>
    <dbReference type="NCBI Taxonomy" id="1177755"/>
    <lineage>
        <taxon>Bacteria</taxon>
        <taxon>Pseudomonadati</taxon>
        <taxon>Pseudomonadota</taxon>
        <taxon>Alphaproteobacteria</taxon>
        <taxon>Hyphomicrobiales</taxon>
        <taxon>Hyphomicrobiaceae</taxon>
        <taxon>Methyloligella</taxon>
    </lineage>
</organism>
<comment type="caution">
    <text evidence="5">Lacks conserved residue(s) required for the propagation of feature annotation.</text>
</comment>
<dbReference type="InterPro" id="IPR001678">
    <property type="entry name" value="MeTrfase_RsmB-F_NOP2_dom"/>
</dbReference>
<dbReference type="PANTHER" id="PTHR22807">
    <property type="entry name" value="NOP2 YEAST -RELATED NOL1/NOP2/FMU SUN DOMAIN-CONTAINING"/>
    <property type="match status" value="1"/>
</dbReference>
<dbReference type="InterPro" id="IPR054728">
    <property type="entry name" value="RsmB-like_ferredoxin"/>
</dbReference>
<dbReference type="Pfam" id="PF22458">
    <property type="entry name" value="RsmF-B_ferredox"/>
    <property type="match status" value="1"/>
</dbReference>
<keyword evidence="3 5" id="KW-0949">S-adenosyl-L-methionine</keyword>
<dbReference type="CDD" id="cd02440">
    <property type="entry name" value="AdoMet_MTases"/>
    <property type="match status" value="1"/>
</dbReference>
<dbReference type="OrthoDB" id="9810297at2"/>
<dbReference type="PROSITE" id="PS51686">
    <property type="entry name" value="SAM_MT_RSMB_NOP"/>
    <property type="match status" value="1"/>
</dbReference>
<dbReference type="SUPFAM" id="SSF53335">
    <property type="entry name" value="S-adenosyl-L-methionine-dependent methyltransferases"/>
    <property type="match status" value="1"/>
</dbReference>
<comment type="caution">
    <text evidence="7">The sequence shown here is derived from an EMBL/GenBank/DDBJ whole genome shotgun (WGS) entry which is preliminary data.</text>
</comment>
<feature type="active site" description="Nucleophile" evidence="5">
    <location>
        <position position="361"/>
    </location>
</feature>
<evidence type="ECO:0000256" key="2">
    <source>
        <dbReference type="ARBA" id="ARBA00022679"/>
    </source>
</evidence>
<evidence type="ECO:0000256" key="3">
    <source>
        <dbReference type="ARBA" id="ARBA00022691"/>
    </source>
</evidence>
<evidence type="ECO:0000313" key="7">
    <source>
        <dbReference type="EMBL" id="ODA66525.1"/>
    </source>
</evidence>
<dbReference type="Gene3D" id="3.40.50.150">
    <property type="entry name" value="Vaccinia Virus protein VP39"/>
    <property type="match status" value="1"/>
</dbReference>
<feature type="domain" description="SAM-dependent MTase RsmB/NOP-type" evidence="6">
    <location>
        <begin position="145"/>
        <end position="429"/>
    </location>
</feature>
<accession>A0A1E2RWL5</accession>
<reference evidence="7 8" key="1">
    <citation type="submission" date="2016-07" db="EMBL/GenBank/DDBJ databases">
        <title>Draft genome sequence of Methyloligella halotolerans C2T (VKM B-2706T=CCUG 61687T=DSM 25045T), a halotolerant polyhydroxybutyrate accumulating methylotroph.</title>
        <authorList>
            <person name="Vasilenko O.V."/>
            <person name="Doronina N.V."/>
            <person name="Poroshina M.N."/>
            <person name="Tarlachkov S.V."/>
            <person name="Trotsenko Y.A."/>
        </authorList>
    </citation>
    <scope>NUCLEOTIDE SEQUENCE [LARGE SCALE GENOMIC DNA]</scope>
    <source>
        <strain evidence="7 8">VKM B-2706</strain>
    </source>
</reference>
<dbReference type="EMBL" id="MASI01000007">
    <property type="protein sequence ID" value="ODA66525.1"/>
    <property type="molecule type" value="Genomic_DNA"/>
</dbReference>
<proteinExistence type="inferred from homology"/>
<dbReference type="RefSeq" id="WP_069095812.1">
    <property type="nucleotide sequence ID" value="NZ_MASI01000007.1"/>
</dbReference>
<feature type="binding site" evidence="5">
    <location>
        <position position="308"/>
    </location>
    <ligand>
        <name>S-adenosyl-L-methionine</name>
        <dbReference type="ChEBI" id="CHEBI:59789"/>
    </ligand>
</feature>
<dbReference type="GO" id="GO:0008173">
    <property type="term" value="F:RNA methyltransferase activity"/>
    <property type="evidence" value="ECO:0007669"/>
    <property type="project" value="InterPro"/>
</dbReference>
<keyword evidence="1 5" id="KW-0489">Methyltransferase</keyword>
<gene>
    <name evidence="7" type="ORF">A7A08_02648</name>
</gene>
<dbReference type="GO" id="GO:0003723">
    <property type="term" value="F:RNA binding"/>
    <property type="evidence" value="ECO:0007669"/>
    <property type="project" value="UniProtKB-UniRule"/>
</dbReference>
<name>A0A1E2RWL5_9HYPH</name>
<evidence type="ECO:0000256" key="5">
    <source>
        <dbReference type="PROSITE-ProRule" id="PRU01023"/>
    </source>
</evidence>
<feature type="binding site" evidence="5">
    <location>
        <position position="263"/>
    </location>
    <ligand>
        <name>S-adenosyl-L-methionine</name>
        <dbReference type="ChEBI" id="CHEBI:59789"/>
    </ligand>
</feature>
<evidence type="ECO:0000313" key="8">
    <source>
        <dbReference type="Proteomes" id="UP000095087"/>
    </source>
</evidence>
<dbReference type="PANTHER" id="PTHR22807:SF53">
    <property type="entry name" value="RIBOSOMAL RNA SMALL SUBUNIT METHYLTRANSFERASE B-RELATED"/>
    <property type="match status" value="1"/>
</dbReference>
<evidence type="ECO:0000256" key="1">
    <source>
        <dbReference type="ARBA" id="ARBA00022603"/>
    </source>
</evidence>
<dbReference type="PATRIC" id="fig|1177755.3.peg.2671"/>
<dbReference type="EC" id="2.1.1.176" evidence="7"/>
<comment type="similarity">
    <text evidence="5">Belongs to the class I-like SAM-binding methyltransferase superfamily. RsmB/NOP family.</text>
</comment>
<evidence type="ECO:0000259" key="6">
    <source>
        <dbReference type="PROSITE" id="PS51686"/>
    </source>
</evidence>